<sequence length="201" mass="22503">MLNARPSSSTSSSSNPIYFWRDIEDQTGWLSQWYPCAFTDDAGRLYKTAEYYMMYHKARLFSDIGTGNSILSAGNPRKAKSLGRQVANFDESVLAAECQAIVRQGNHLKFMPPVIDESELRRGASDAAPLVGMTLRELLLSTGDRELVEAIPFDNIWGVGFTALDAEMNREHCGKNLPGKALMEVREIFKEDENKKTGDEK</sequence>
<dbReference type="Gene3D" id="1.10.357.40">
    <property type="entry name" value="YbiA-like"/>
    <property type="match status" value="1"/>
</dbReference>
<reference evidence="2" key="1">
    <citation type="journal article" date="2023" name="Mol. Phylogenet. Evol.">
        <title>Genome-scale phylogeny and comparative genomics of the fungal order Sordariales.</title>
        <authorList>
            <person name="Hensen N."/>
            <person name="Bonometti L."/>
            <person name="Westerberg I."/>
            <person name="Brannstrom I.O."/>
            <person name="Guillou S."/>
            <person name="Cros-Aarteil S."/>
            <person name="Calhoun S."/>
            <person name="Haridas S."/>
            <person name="Kuo A."/>
            <person name="Mondo S."/>
            <person name="Pangilinan J."/>
            <person name="Riley R."/>
            <person name="LaButti K."/>
            <person name="Andreopoulos B."/>
            <person name="Lipzen A."/>
            <person name="Chen C."/>
            <person name="Yan M."/>
            <person name="Daum C."/>
            <person name="Ng V."/>
            <person name="Clum A."/>
            <person name="Steindorff A."/>
            <person name="Ohm R.A."/>
            <person name="Martin F."/>
            <person name="Silar P."/>
            <person name="Natvig D.O."/>
            <person name="Lalanne C."/>
            <person name="Gautier V."/>
            <person name="Ament-Velasquez S.L."/>
            <person name="Kruys A."/>
            <person name="Hutchinson M.I."/>
            <person name="Powell A.J."/>
            <person name="Barry K."/>
            <person name="Miller A.N."/>
            <person name="Grigoriev I.V."/>
            <person name="Debuchy R."/>
            <person name="Gladieux P."/>
            <person name="Hiltunen Thoren M."/>
            <person name="Johannesson H."/>
        </authorList>
    </citation>
    <scope>NUCLEOTIDE SEQUENCE</scope>
    <source>
        <strain evidence="2">CBS 232.78</strain>
    </source>
</reference>
<protein>
    <recommendedName>
        <fullName evidence="1">NADAR domain-containing protein</fullName>
    </recommendedName>
</protein>
<dbReference type="Proteomes" id="UP001285441">
    <property type="component" value="Unassembled WGS sequence"/>
</dbReference>
<comment type="caution">
    <text evidence="2">The sequence shown here is derived from an EMBL/GenBank/DDBJ whole genome shotgun (WGS) entry which is preliminary data.</text>
</comment>
<dbReference type="SUPFAM" id="SSF143990">
    <property type="entry name" value="YbiA-like"/>
    <property type="match status" value="1"/>
</dbReference>
<keyword evidence="3" id="KW-1185">Reference proteome</keyword>
<feature type="domain" description="NADAR" evidence="1">
    <location>
        <begin position="18"/>
        <end position="188"/>
    </location>
</feature>
<name>A0AAE0P700_9PEZI</name>
<dbReference type="InterPro" id="IPR037238">
    <property type="entry name" value="YbiA-like_sf"/>
</dbReference>
<reference evidence="2" key="2">
    <citation type="submission" date="2023-06" db="EMBL/GenBank/DDBJ databases">
        <authorList>
            <consortium name="Lawrence Berkeley National Laboratory"/>
            <person name="Haridas S."/>
            <person name="Hensen N."/>
            <person name="Bonometti L."/>
            <person name="Westerberg I."/>
            <person name="Brannstrom I.O."/>
            <person name="Guillou S."/>
            <person name="Cros-Aarteil S."/>
            <person name="Calhoun S."/>
            <person name="Kuo A."/>
            <person name="Mondo S."/>
            <person name="Pangilinan J."/>
            <person name="Riley R."/>
            <person name="LaButti K."/>
            <person name="Andreopoulos B."/>
            <person name="Lipzen A."/>
            <person name="Chen C."/>
            <person name="Yanf M."/>
            <person name="Daum C."/>
            <person name="Ng V."/>
            <person name="Clum A."/>
            <person name="Steindorff A."/>
            <person name="Ohm R."/>
            <person name="Martin F."/>
            <person name="Silar P."/>
            <person name="Natvig D."/>
            <person name="Lalanne C."/>
            <person name="Gautier V."/>
            <person name="Ament-velasquez S.L."/>
            <person name="Kruys A."/>
            <person name="Hutchinson M.I."/>
            <person name="Powell A.J."/>
            <person name="Barry K."/>
            <person name="Miller A.N."/>
            <person name="Grigoriev I.V."/>
            <person name="Debuchy R."/>
            <person name="Gladieux P."/>
            <person name="Thoren M.H."/>
            <person name="Johannesson H."/>
        </authorList>
    </citation>
    <scope>NUCLEOTIDE SEQUENCE</scope>
    <source>
        <strain evidence="2">CBS 232.78</strain>
    </source>
</reference>
<dbReference type="EMBL" id="JAULSW010000001">
    <property type="protein sequence ID" value="KAK3394486.1"/>
    <property type="molecule type" value="Genomic_DNA"/>
</dbReference>
<dbReference type="AlphaFoldDB" id="A0AAE0P700"/>
<dbReference type="Pfam" id="PF08719">
    <property type="entry name" value="NADAR"/>
    <property type="match status" value="1"/>
</dbReference>
<dbReference type="CDD" id="cd15457">
    <property type="entry name" value="NADAR"/>
    <property type="match status" value="1"/>
</dbReference>
<gene>
    <name evidence="2" type="ORF">B0H63DRAFT_532671</name>
</gene>
<evidence type="ECO:0000313" key="3">
    <source>
        <dbReference type="Proteomes" id="UP001285441"/>
    </source>
</evidence>
<accession>A0AAE0P700</accession>
<proteinExistence type="predicted"/>
<evidence type="ECO:0000313" key="2">
    <source>
        <dbReference type="EMBL" id="KAK3394486.1"/>
    </source>
</evidence>
<dbReference type="InterPro" id="IPR012816">
    <property type="entry name" value="NADAR"/>
</dbReference>
<evidence type="ECO:0000259" key="1">
    <source>
        <dbReference type="Pfam" id="PF08719"/>
    </source>
</evidence>
<organism evidence="2 3">
    <name type="scientific">Podospora didyma</name>
    <dbReference type="NCBI Taxonomy" id="330526"/>
    <lineage>
        <taxon>Eukaryota</taxon>
        <taxon>Fungi</taxon>
        <taxon>Dikarya</taxon>
        <taxon>Ascomycota</taxon>
        <taxon>Pezizomycotina</taxon>
        <taxon>Sordariomycetes</taxon>
        <taxon>Sordariomycetidae</taxon>
        <taxon>Sordariales</taxon>
        <taxon>Podosporaceae</taxon>
        <taxon>Podospora</taxon>
    </lineage>
</organism>